<comment type="caution">
    <text evidence="1">The sequence shown here is derived from an EMBL/GenBank/DDBJ whole genome shotgun (WGS) entry which is preliminary data.</text>
</comment>
<dbReference type="Proteomes" id="UP001589788">
    <property type="component" value="Unassembled WGS sequence"/>
</dbReference>
<sequence length="98" mass="11020">MKRTTVLFPDDLHARVRLEARRRGVAVADGEPADASERVDEFVGKAVARRRRPSLVLIVDASVVALAERHHARVIATLDQRHFSLVRPRHVPAFELVP</sequence>
<evidence type="ECO:0008006" key="3">
    <source>
        <dbReference type="Google" id="ProtNLM"/>
    </source>
</evidence>
<dbReference type="EMBL" id="JBHLYQ010000062">
    <property type="protein sequence ID" value="MFC0081990.1"/>
    <property type="molecule type" value="Genomic_DNA"/>
</dbReference>
<keyword evidence="2" id="KW-1185">Reference proteome</keyword>
<gene>
    <name evidence="1" type="ORF">ACFFRE_07490</name>
</gene>
<evidence type="ECO:0000313" key="1">
    <source>
        <dbReference type="EMBL" id="MFC0081990.1"/>
    </source>
</evidence>
<reference evidence="1 2" key="1">
    <citation type="submission" date="2024-09" db="EMBL/GenBank/DDBJ databases">
        <authorList>
            <person name="Sun Q."/>
            <person name="Mori K."/>
        </authorList>
    </citation>
    <scope>NUCLEOTIDE SEQUENCE [LARGE SCALE GENOMIC DNA]</scope>
    <source>
        <strain evidence="1 2">JCM 15389</strain>
    </source>
</reference>
<accession>A0ABV6C2R9</accession>
<dbReference type="RefSeq" id="WP_377789350.1">
    <property type="nucleotide sequence ID" value="NZ_JBHLYQ010000062.1"/>
</dbReference>
<evidence type="ECO:0000313" key="2">
    <source>
        <dbReference type="Proteomes" id="UP001589788"/>
    </source>
</evidence>
<organism evidence="1 2">
    <name type="scientific">Aciditerrimonas ferrireducens</name>
    <dbReference type="NCBI Taxonomy" id="667306"/>
    <lineage>
        <taxon>Bacteria</taxon>
        <taxon>Bacillati</taxon>
        <taxon>Actinomycetota</taxon>
        <taxon>Acidimicrobiia</taxon>
        <taxon>Acidimicrobiales</taxon>
        <taxon>Acidimicrobiaceae</taxon>
        <taxon>Aciditerrimonas</taxon>
    </lineage>
</organism>
<proteinExistence type="predicted"/>
<protein>
    <recommendedName>
        <fullName evidence="3">PIN domain-containing protein</fullName>
    </recommendedName>
</protein>
<name>A0ABV6C2R9_9ACTN</name>